<dbReference type="AlphaFoldDB" id="A0A8E0QXF8"/>
<evidence type="ECO:0000256" key="9">
    <source>
        <dbReference type="ARBA" id="ARBA00023010"/>
    </source>
</evidence>
<evidence type="ECO:0000313" key="13">
    <source>
        <dbReference type="EMBL" id="GIC90726.1"/>
    </source>
</evidence>
<evidence type="ECO:0000256" key="8">
    <source>
        <dbReference type="ARBA" id="ARBA00022989"/>
    </source>
</evidence>
<feature type="compositionally biased region" description="Low complexity" evidence="12">
    <location>
        <begin position="1"/>
        <end position="19"/>
    </location>
</feature>
<feature type="compositionally biased region" description="Basic and acidic residues" evidence="12">
    <location>
        <begin position="388"/>
        <end position="408"/>
    </location>
</feature>
<feature type="region of interest" description="Disordered" evidence="12">
    <location>
        <begin position="236"/>
        <end position="289"/>
    </location>
</feature>
<reference evidence="13" key="2">
    <citation type="submission" date="2021-01" db="EMBL/GenBank/DDBJ databases">
        <title>Pan-genome distribution and transcriptional activeness of fungal secondary metabolism genes in Aspergillus section Fumigati.</title>
        <authorList>
            <person name="Takahashi H."/>
            <person name="Umemura M."/>
            <person name="Ninomiya A."/>
            <person name="Kusuya Y."/>
            <person name="Urayama S."/>
            <person name="Shimizu M."/>
            <person name="Watanabe A."/>
            <person name="Kamei K."/>
            <person name="Yaguchi T."/>
            <person name="Hagiwara D."/>
        </authorList>
    </citation>
    <scope>NUCLEOTIDE SEQUENCE</scope>
    <source>
        <strain evidence="13">IFM 46973</strain>
    </source>
</reference>
<comment type="caution">
    <text evidence="13">The sequence shown here is derived from an EMBL/GenBank/DDBJ whole genome shotgun (WGS) entry which is preliminary data.</text>
</comment>
<gene>
    <name evidence="13" type="ORF">Aud_007164</name>
</gene>
<proteinExistence type="inferred from homology"/>
<keyword evidence="8" id="KW-1133">Transmembrane helix</keyword>
<evidence type="ECO:0000256" key="10">
    <source>
        <dbReference type="ARBA" id="ARBA00023128"/>
    </source>
</evidence>
<dbReference type="PANTHER" id="PTHR12358:SF101">
    <property type="entry name" value="MITOCHONDRIAL IMPORT INNER MEMBRANE TRANSLOCASE SUBUNIT TIM54"/>
    <property type="match status" value="1"/>
</dbReference>
<dbReference type="Pfam" id="PF11711">
    <property type="entry name" value="Tim54"/>
    <property type="match status" value="1"/>
</dbReference>
<dbReference type="InterPro" id="IPR050187">
    <property type="entry name" value="Lipid_Phosphate_FormReg"/>
</dbReference>
<feature type="compositionally biased region" description="Low complexity" evidence="12">
    <location>
        <begin position="347"/>
        <end position="379"/>
    </location>
</feature>
<keyword evidence="11" id="KW-0472">Membrane</keyword>
<feature type="region of interest" description="Disordered" evidence="12">
    <location>
        <begin position="347"/>
        <end position="408"/>
    </location>
</feature>
<evidence type="ECO:0000256" key="4">
    <source>
        <dbReference type="ARBA" id="ARBA00022448"/>
    </source>
</evidence>
<dbReference type="GeneID" id="66994641"/>
<dbReference type="RefSeq" id="XP_043147992.1">
    <property type="nucleotide sequence ID" value="XM_043292057.1"/>
</dbReference>
<keyword evidence="9" id="KW-0811">Translocation</keyword>
<evidence type="ECO:0000256" key="5">
    <source>
        <dbReference type="ARBA" id="ARBA00022692"/>
    </source>
</evidence>
<evidence type="ECO:0000256" key="11">
    <source>
        <dbReference type="ARBA" id="ARBA00023136"/>
    </source>
</evidence>
<protein>
    <recommendedName>
        <fullName evidence="3">Mitochondrial import inner membrane translocase subunit TIM54</fullName>
    </recommendedName>
</protein>
<feature type="region of interest" description="Disordered" evidence="12">
    <location>
        <begin position="1"/>
        <end position="26"/>
    </location>
</feature>
<accession>A0A8E0QXF8</accession>
<keyword evidence="5" id="KW-0812">Transmembrane</keyword>
<keyword evidence="7" id="KW-0653">Protein transport</keyword>
<name>A0A8E0QXF8_9EURO</name>
<reference evidence="13" key="1">
    <citation type="journal article" date="2015" name="Genome Announc.">
        <title>Draft Genome Sequence of the Pathogenic Filamentous Fungus Aspergillus udagawae Strain IFM 46973T.</title>
        <authorList>
            <person name="Kusuya Y."/>
            <person name="Takahashi-Nakaguchi A."/>
            <person name="Takahashi H."/>
            <person name="Yaguchi T."/>
        </authorList>
    </citation>
    <scope>NUCLEOTIDE SEQUENCE</scope>
    <source>
        <strain evidence="13">IFM 46973</strain>
    </source>
</reference>
<evidence type="ECO:0000256" key="7">
    <source>
        <dbReference type="ARBA" id="ARBA00022927"/>
    </source>
</evidence>
<dbReference type="PANTHER" id="PTHR12358">
    <property type="entry name" value="SPHINGOSINE KINASE"/>
    <property type="match status" value="1"/>
</dbReference>
<sequence length="493" mass="55005">MAESSSSAAASGQAQSAASKTTPKPANPAFRMLGLPNFRFKLPSRNWMIFFTITGSLTAAIVYDRRERRRVQQKWCDLVAHLSKETLPIEQTRRKLTVFLAAPPGDGLRIAREHFKEYVKPILVAAALDYTVIEGRREGDVRATLAEHIRKHRRKAGEPSSVVEEIGNEDIIADARQKIGVVEEPGPKGDLVIGRHTWREYIRGLHEGWLGPLDPPSPPAAPVEEPLIPVEEPLIPVEGSESPADGTSAAENTEKKEEEEKKDDKPAKPSGPTPAYISPAEYSSRSLPPTLPHSLENSVPIPFPHLLGFLNTPIRLYRYLNRRHLADEIGREVAGLVLASSSRPYLDSSFSSDSEMSSASVDASASPWSSSDDSMPSSSANYEQQTVLEKEESEWHKSVHKRDEENPDKEREWLDDIVMDPRIASRMQRSLLSADEEARSQRITEGKEYILGQERPASVPFWQRMWIKYGYGEDEETIKMKPIIGNLDGADGE</sequence>
<dbReference type="Proteomes" id="UP000036893">
    <property type="component" value="Unassembled WGS sequence"/>
</dbReference>
<dbReference type="GO" id="GO:0005743">
    <property type="term" value="C:mitochondrial inner membrane"/>
    <property type="evidence" value="ECO:0007669"/>
    <property type="project" value="UniProtKB-SubCell"/>
</dbReference>
<evidence type="ECO:0000256" key="1">
    <source>
        <dbReference type="ARBA" id="ARBA00004434"/>
    </source>
</evidence>
<comment type="subcellular location">
    <subcellularLocation>
        <location evidence="1">Mitochondrion inner membrane</location>
        <topology evidence="1">Single-pass membrane protein</topology>
    </subcellularLocation>
</comment>
<keyword evidence="10" id="KW-0496">Mitochondrion</keyword>
<evidence type="ECO:0000256" key="2">
    <source>
        <dbReference type="ARBA" id="ARBA00006355"/>
    </source>
</evidence>
<comment type="similarity">
    <text evidence="2">Belongs to the TIM54 family.</text>
</comment>
<dbReference type="GO" id="GO:0015031">
    <property type="term" value="P:protein transport"/>
    <property type="evidence" value="ECO:0007669"/>
    <property type="project" value="UniProtKB-KW"/>
</dbReference>
<dbReference type="InterPro" id="IPR021056">
    <property type="entry name" value="Mt_import_IM_translocase_Tim54"/>
</dbReference>
<organism evidence="13 14">
    <name type="scientific">Aspergillus udagawae</name>
    <dbReference type="NCBI Taxonomy" id="91492"/>
    <lineage>
        <taxon>Eukaryota</taxon>
        <taxon>Fungi</taxon>
        <taxon>Dikarya</taxon>
        <taxon>Ascomycota</taxon>
        <taxon>Pezizomycotina</taxon>
        <taxon>Eurotiomycetes</taxon>
        <taxon>Eurotiomycetidae</taxon>
        <taxon>Eurotiales</taxon>
        <taxon>Aspergillaceae</taxon>
        <taxon>Aspergillus</taxon>
        <taxon>Aspergillus subgen. Fumigati</taxon>
    </lineage>
</organism>
<feature type="compositionally biased region" description="Basic and acidic residues" evidence="12">
    <location>
        <begin position="252"/>
        <end position="267"/>
    </location>
</feature>
<evidence type="ECO:0000256" key="3">
    <source>
        <dbReference type="ARBA" id="ARBA00020796"/>
    </source>
</evidence>
<evidence type="ECO:0000256" key="6">
    <source>
        <dbReference type="ARBA" id="ARBA00022792"/>
    </source>
</evidence>
<keyword evidence="4" id="KW-0813">Transport</keyword>
<evidence type="ECO:0000313" key="14">
    <source>
        <dbReference type="Proteomes" id="UP000036893"/>
    </source>
</evidence>
<evidence type="ECO:0000256" key="12">
    <source>
        <dbReference type="SAM" id="MobiDB-lite"/>
    </source>
</evidence>
<keyword evidence="6" id="KW-0999">Mitochondrion inner membrane</keyword>
<dbReference type="EMBL" id="BBXM02000005">
    <property type="protein sequence ID" value="GIC90726.1"/>
    <property type="molecule type" value="Genomic_DNA"/>
</dbReference>